<dbReference type="PANTHER" id="PTHR15172:SF1">
    <property type="entry name" value="GALACTOCEREBROSIDASE"/>
    <property type="match status" value="1"/>
</dbReference>
<protein>
    <submittedName>
        <fullName evidence="3">Glycosyl hydrolase family protein</fullName>
    </submittedName>
</protein>
<evidence type="ECO:0000259" key="2">
    <source>
        <dbReference type="Pfam" id="PF02057"/>
    </source>
</evidence>
<organism evidence="3 4">
    <name type="scientific">Secundilactobacillus kimchicus JCM 15530</name>
    <dbReference type="NCBI Taxonomy" id="1302272"/>
    <lineage>
        <taxon>Bacteria</taxon>
        <taxon>Bacillati</taxon>
        <taxon>Bacillota</taxon>
        <taxon>Bacilli</taxon>
        <taxon>Lactobacillales</taxon>
        <taxon>Lactobacillaceae</taxon>
        <taxon>Secundilactobacillus</taxon>
    </lineage>
</organism>
<proteinExistence type="predicted"/>
<dbReference type="GO" id="GO:0004336">
    <property type="term" value="F:galactosylceramidase activity"/>
    <property type="evidence" value="ECO:0007669"/>
    <property type="project" value="InterPro"/>
</dbReference>
<comment type="caution">
    <text evidence="3">The sequence shown here is derived from an EMBL/GenBank/DDBJ whole genome shotgun (WGS) entry which is preliminary data.</text>
</comment>
<dbReference type="GO" id="GO:0006683">
    <property type="term" value="P:galactosylceramide catabolic process"/>
    <property type="evidence" value="ECO:0007669"/>
    <property type="project" value="InterPro"/>
</dbReference>
<reference evidence="3 4" key="1">
    <citation type="journal article" date="2015" name="Genome Announc.">
        <title>Expanding the biotechnology potential of lactobacilli through comparative genomics of 213 strains and associated genera.</title>
        <authorList>
            <person name="Sun Z."/>
            <person name="Harris H.M."/>
            <person name="McCann A."/>
            <person name="Guo C."/>
            <person name="Argimon S."/>
            <person name="Zhang W."/>
            <person name="Yang X."/>
            <person name="Jeffery I.B."/>
            <person name="Cooney J.C."/>
            <person name="Kagawa T.F."/>
            <person name="Liu W."/>
            <person name="Song Y."/>
            <person name="Salvetti E."/>
            <person name="Wrobel A."/>
            <person name="Rasinkangas P."/>
            <person name="Parkhill J."/>
            <person name="Rea M.C."/>
            <person name="O'Sullivan O."/>
            <person name="Ritari J."/>
            <person name="Douillard F.P."/>
            <person name="Paul Ross R."/>
            <person name="Yang R."/>
            <person name="Briner A.E."/>
            <person name="Felis G.E."/>
            <person name="de Vos W.M."/>
            <person name="Barrangou R."/>
            <person name="Klaenhammer T.R."/>
            <person name="Caufield P.W."/>
            <person name="Cui Y."/>
            <person name="Zhang H."/>
            <person name="O'Toole P.W."/>
        </authorList>
    </citation>
    <scope>NUCLEOTIDE SEQUENCE [LARGE SCALE GENOMIC DNA]</scope>
    <source>
        <strain evidence="3 4">JCM 15530</strain>
    </source>
</reference>
<dbReference type="PATRIC" id="fig|1302272.5.peg.1433"/>
<dbReference type="InterPro" id="IPR049161">
    <property type="entry name" value="GH59_cat"/>
</dbReference>
<dbReference type="Gene3D" id="3.20.20.80">
    <property type="entry name" value="Glycosidases"/>
    <property type="match status" value="1"/>
</dbReference>
<dbReference type="Gene3D" id="2.60.120.560">
    <property type="entry name" value="Exo-inulinase, domain 1"/>
    <property type="match status" value="1"/>
</dbReference>
<dbReference type="Gene3D" id="2.60.120.260">
    <property type="entry name" value="Galactose-binding domain-like"/>
    <property type="match status" value="1"/>
</dbReference>
<dbReference type="EMBL" id="AZCX01000003">
    <property type="protein sequence ID" value="KRK48322.1"/>
    <property type="molecule type" value="Genomic_DNA"/>
</dbReference>
<evidence type="ECO:0000313" key="4">
    <source>
        <dbReference type="Proteomes" id="UP000050911"/>
    </source>
</evidence>
<dbReference type="PANTHER" id="PTHR15172">
    <property type="entry name" value="GALACTOCEREBROSIDASE"/>
    <property type="match status" value="1"/>
</dbReference>
<dbReference type="GO" id="GO:0005764">
    <property type="term" value="C:lysosome"/>
    <property type="evidence" value="ECO:0007669"/>
    <property type="project" value="TreeGrafter"/>
</dbReference>
<dbReference type="InterPro" id="IPR013780">
    <property type="entry name" value="Glyco_hydro_b"/>
</dbReference>
<feature type="domain" description="Glycosyl hydrolase family 59 catalytic" evidence="2">
    <location>
        <begin position="44"/>
        <end position="384"/>
    </location>
</feature>
<name>A0A0R1HXT6_9LACO</name>
<gene>
    <name evidence="3" type="ORF">FC96_GL001422</name>
</gene>
<dbReference type="Proteomes" id="UP000050911">
    <property type="component" value="Unassembled WGS sequence"/>
</dbReference>
<dbReference type="GO" id="GO:0016020">
    <property type="term" value="C:membrane"/>
    <property type="evidence" value="ECO:0007669"/>
    <property type="project" value="GOC"/>
</dbReference>
<dbReference type="AlphaFoldDB" id="A0A0R1HXT6"/>
<dbReference type="Gene3D" id="2.60.40.1180">
    <property type="entry name" value="Golgi alpha-mannosidase II"/>
    <property type="match status" value="1"/>
</dbReference>
<feature type="compositionally biased region" description="Basic and acidic residues" evidence="1">
    <location>
        <begin position="105"/>
        <end position="114"/>
    </location>
</feature>
<accession>A0A0R1HXT6</accession>
<keyword evidence="3" id="KW-0378">Hydrolase</keyword>
<dbReference type="InterPro" id="IPR001286">
    <property type="entry name" value="Glyco_hydro_59"/>
</dbReference>
<evidence type="ECO:0000256" key="1">
    <source>
        <dbReference type="SAM" id="MobiDB-lite"/>
    </source>
</evidence>
<sequence>MFSITCEKRWVGFYAKEKEAVMIHTTFTIDGDKLDVGEHDANTFKGFGLLSCNNSSRLLMDYKWEHPDSYRKILTGLFGGKHPLVDMVKVELGNDANTSSGTEPAPKRAPHEEANVRRGMGYQLAADAKEINPTIKTCLLRWGEPGYLRPTWMEVKSSAPDQKVPESAYESMYQLYKQTIVAAYQAYGFMFDYVDPDRNETKHPMYRWIKWFAKRLQKDEADFPTGFPINQFHRIKVMAADQNYETEFGDGMLSDAELRKLVPAVGYHYNTNDGTGHPYRRLADEYQHEVWYSEGISPMTMGKYRVRATGGAGIGGRQSGLDIANRIIKGYVMSRRTHYIFQPAISAYYPGVNYSHKELVRACYPWSGYFEPDEVGLQVIRHFTDFTVAGWHENGAWRFLPSACNSGVGGTENLDTDTEQDSYITLVSPDKRDYSVIFVNDSAVRHCYQIQLKHLGSTSQKLLNIWQTMGPKSKDDAYDSQLKQRREQLKPSDGQVMIEVLPHSIVTATTLINTGDQQYRPFADDIPDNMMLYESPKKRVLFSDDFNYPTVFLQQRGGTPRYLTDQGGAFEVERVTQGQSALVQQITERKRALDWEYSYAPSLTFGDDRWHNYEVCVKMKFDVKTQQNSANGNYFGIGLYQVTDVKGRLNSAAYSFKLSTDGHYEFFKHDKLINQGYIDGMDLNAPHEVILSVLDNHIWAKVDQKKVISYKDLIDVSYSGRVKLGSGYFHTEVLKIQVNQLGNEIMPLRFDNLDSLIEYEGIWNHQCGLENTLWNRTLSTGNKKERSKFRFTFNGTGIALFGRQAQSSQLRIEVDGTVWKDVVVPERAADKTENTILKGLEEGKHEILVSVISGEYMLDAIGVFQQLE</sequence>
<feature type="region of interest" description="Disordered" evidence="1">
    <location>
        <begin position="95"/>
        <end position="114"/>
    </location>
</feature>
<keyword evidence="4" id="KW-1185">Reference proteome</keyword>
<evidence type="ECO:0000313" key="3">
    <source>
        <dbReference type="EMBL" id="KRK48322.1"/>
    </source>
</evidence>
<dbReference type="InterPro" id="IPR017853">
    <property type="entry name" value="GH"/>
</dbReference>
<dbReference type="SUPFAM" id="SSF51445">
    <property type="entry name" value="(Trans)glycosidases"/>
    <property type="match status" value="1"/>
</dbReference>
<dbReference type="Pfam" id="PF02057">
    <property type="entry name" value="Glyco_hydro_59"/>
    <property type="match status" value="1"/>
</dbReference>
<dbReference type="STRING" id="1302272.FC96_GL001422"/>